<dbReference type="EC" id="2.7.7.9" evidence="2"/>
<evidence type="ECO:0000256" key="4">
    <source>
        <dbReference type="ARBA" id="ARBA00022695"/>
    </source>
</evidence>
<protein>
    <recommendedName>
        <fullName evidence="2">UTP--glucose-1-phosphate uridylyltransferase</fullName>
        <ecNumber evidence="2">2.7.7.9</ecNumber>
    </recommendedName>
</protein>
<dbReference type="STRING" id="1618350.UR67_C0005G0064"/>
<dbReference type="SUPFAM" id="SSF53448">
    <property type="entry name" value="Nucleotide-diphospho-sugar transferases"/>
    <property type="match status" value="1"/>
</dbReference>
<evidence type="ECO:0000259" key="6">
    <source>
        <dbReference type="Pfam" id="PF00483"/>
    </source>
</evidence>
<keyword evidence="4 7" id="KW-0548">Nucleotidyltransferase</keyword>
<evidence type="ECO:0000256" key="1">
    <source>
        <dbReference type="ARBA" id="ARBA00006890"/>
    </source>
</evidence>
<dbReference type="Pfam" id="PF00483">
    <property type="entry name" value="NTP_transferase"/>
    <property type="match status" value="1"/>
</dbReference>
<evidence type="ECO:0000256" key="5">
    <source>
        <dbReference type="ARBA" id="ARBA00048128"/>
    </source>
</evidence>
<organism evidence="7 8">
    <name type="scientific">candidate division CPR3 bacterium GW2011_GWF2_35_18</name>
    <dbReference type="NCBI Taxonomy" id="1618350"/>
    <lineage>
        <taxon>Bacteria</taxon>
        <taxon>Bacteria division CPR3</taxon>
    </lineage>
</organism>
<dbReference type="PANTHER" id="PTHR43197:SF1">
    <property type="entry name" value="UTP--GLUCOSE-1-PHOSPHATE URIDYLYLTRANSFERASE"/>
    <property type="match status" value="1"/>
</dbReference>
<dbReference type="InterPro" id="IPR005835">
    <property type="entry name" value="NTP_transferase_dom"/>
</dbReference>
<dbReference type="InterPro" id="IPR029044">
    <property type="entry name" value="Nucleotide-diphossugar_trans"/>
</dbReference>
<dbReference type="GO" id="GO:0006011">
    <property type="term" value="P:UDP-alpha-D-glucose metabolic process"/>
    <property type="evidence" value="ECO:0007669"/>
    <property type="project" value="InterPro"/>
</dbReference>
<name>A0A0G0E2W7_UNCC3</name>
<dbReference type="GO" id="GO:0003983">
    <property type="term" value="F:UTP:glucose-1-phosphate uridylyltransferase activity"/>
    <property type="evidence" value="ECO:0007669"/>
    <property type="project" value="UniProtKB-EC"/>
</dbReference>
<evidence type="ECO:0000256" key="3">
    <source>
        <dbReference type="ARBA" id="ARBA00022679"/>
    </source>
</evidence>
<dbReference type="PANTHER" id="PTHR43197">
    <property type="entry name" value="UTP--GLUCOSE-1-PHOSPHATE URIDYLYLTRANSFERASE"/>
    <property type="match status" value="1"/>
</dbReference>
<comment type="caution">
    <text evidence="7">The sequence shown here is derived from an EMBL/GenBank/DDBJ whole genome shotgun (WGS) entry which is preliminary data.</text>
</comment>
<feature type="domain" description="Nucleotidyl transferase" evidence="6">
    <location>
        <begin position="5"/>
        <end position="267"/>
    </location>
</feature>
<keyword evidence="3 7" id="KW-0808">Transferase</keyword>
<gene>
    <name evidence="7" type="ORF">UR67_C0005G0064</name>
</gene>
<dbReference type="Gene3D" id="3.90.550.10">
    <property type="entry name" value="Spore Coat Polysaccharide Biosynthesis Protein SpsA, Chain A"/>
    <property type="match status" value="1"/>
</dbReference>
<proteinExistence type="inferred from homology"/>
<evidence type="ECO:0000313" key="8">
    <source>
        <dbReference type="Proteomes" id="UP000034581"/>
    </source>
</evidence>
<dbReference type="EMBL" id="LBQB01000005">
    <property type="protein sequence ID" value="KKP69575.1"/>
    <property type="molecule type" value="Genomic_DNA"/>
</dbReference>
<evidence type="ECO:0000313" key="7">
    <source>
        <dbReference type="EMBL" id="KKP69575.1"/>
    </source>
</evidence>
<evidence type="ECO:0000256" key="2">
    <source>
        <dbReference type="ARBA" id="ARBA00012415"/>
    </source>
</evidence>
<dbReference type="AlphaFoldDB" id="A0A0G0E2W7"/>
<dbReference type="InterPro" id="IPR005771">
    <property type="entry name" value="GalU_uridylyltTrfase_bac/arc"/>
</dbReference>
<sequence length="294" mass="33233">MKITKAVISLAGYGTRFLPVTKAMPKEMLPVVDKPIVQYLVEEAVAAGITDIILVTRYGNRAIEDHFDSNAELEHLLEKQGKTERLEMVRKISQMANFIYVRQKSHLPYGNGTPLLVAKPLINKGEDFVYMYGDDLVKSDVSCTKQLVDRFNEGGIDGVNAVQEMPRKVLDRYGTVKLKEGKIKNQLDYYVEKPELGKEPSNLVTFGRFVFSSKIFDYLDVNATGKDNELWMVDAVTKMAKNHVVIAEPIKGKWLTTGDPINYLQATIEFALANPKINKDFKVYLQDLCKKGFK</sequence>
<reference evidence="7 8" key="1">
    <citation type="journal article" date="2015" name="Nature">
        <title>rRNA introns, odd ribosomes, and small enigmatic genomes across a large radiation of phyla.</title>
        <authorList>
            <person name="Brown C.T."/>
            <person name="Hug L.A."/>
            <person name="Thomas B.C."/>
            <person name="Sharon I."/>
            <person name="Castelle C.J."/>
            <person name="Singh A."/>
            <person name="Wilkins M.J."/>
            <person name="Williams K.H."/>
            <person name="Banfield J.F."/>
        </authorList>
    </citation>
    <scope>NUCLEOTIDE SEQUENCE [LARGE SCALE GENOMIC DNA]</scope>
</reference>
<comment type="similarity">
    <text evidence="1">Belongs to the UDPGP type 2 family.</text>
</comment>
<dbReference type="Proteomes" id="UP000034581">
    <property type="component" value="Unassembled WGS sequence"/>
</dbReference>
<dbReference type="PATRIC" id="fig|1618350.3.peg.801"/>
<comment type="catalytic activity">
    <reaction evidence="5">
        <text>alpha-D-glucose 1-phosphate + UTP + H(+) = UDP-alpha-D-glucose + diphosphate</text>
        <dbReference type="Rhea" id="RHEA:19889"/>
        <dbReference type="ChEBI" id="CHEBI:15378"/>
        <dbReference type="ChEBI" id="CHEBI:33019"/>
        <dbReference type="ChEBI" id="CHEBI:46398"/>
        <dbReference type="ChEBI" id="CHEBI:58601"/>
        <dbReference type="ChEBI" id="CHEBI:58885"/>
        <dbReference type="EC" id="2.7.7.9"/>
    </reaction>
</comment>
<accession>A0A0G0E2W7</accession>